<keyword evidence="1" id="KW-0479">Metal-binding</keyword>
<evidence type="ECO:0000313" key="4">
    <source>
        <dbReference type="Proteomes" id="UP001500063"/>
    </source>
</evidence>
<dbReference type="InterPro" id="IPR051332">
    <property type="entry name" value="Fosfomycin_Res_Enzymes"/>
</dbReference>
<dbReference type="RefSeq" id="WP_344121143.1">
    <property type="nucleotide sequence ID" value="NZ_BAAABW010000026.1"/>
</dbReference>
<proteinExistence type="predicted"/>
<dbReference type="InterPro" id="IPR029068">
    <property type="entry name" value="Glyas_Bleomycin-R_OHBP_Dase"/>
</dbReference>
<protein>
    <submittedName>
        <fullName evidence="3">VOC family protein</fullName>
    </submittedName>
</protein>
<organism evidence="3 4">
    <name type="scientific">Streptomyces blastmyceticus</name>
    <dbReference type="NCBI Taxonomy" id="68180"/>
    <lineage>
        <taxon>Bacteria</taxon>
        <taxon>Bacillati</taxon>
        <taxon>Actinomycetota</taxon>
        <taxon>Actinomycetes</taxon>
        <taxon>Kitasatosporales</taxon>
        <taxon>Streptomycetaceae</taxon>
        <taxon>Streptomyces</taxon>
    </lineage>
</organism>
<dbReference type="PANTHER" id="PTHR36113">
    <property type="entry name" value="LYASE, PUTATIVE-RELATED-RELATED"/>
    <property type="match status" value="1"/>
</dbReference>
<feature type="domain" description="VOC" evidence="2">
    <location>
        <begin position="1"/>
        <end position="128"/>
    </location>
</feature>
<dbReference type="SUPFAM" id="SSF54593">
    <property type="entry name" value="Glyoxalase/Bleomycin resistance protein/Dihydroxybiphenyl dioxygenase"/>
    <property type="match status" value="1"/>
</dbReference>
<evidence type="ECO:0000313" key="3">
    <source>
        <dbReference type="EMBL" id="GAA0366362.1"/>
    </source>
</evidence>
<dbReference type="InterPro" id="IPR004360">
    <property type="entry name" value="Glyas_Fos-R_dOase_dom"/>
</dbReference>
<evidence type="ECO:0000259" key="2">
    <source>
        <dbReference type="PROSITE" id="PS51819"/>
    </source>
</evidence>
<sequence length="132" mass="15048">MIGHLGLNVPDLRAAVAYYDRILPLLDFETYFGDATQHAYRPADGKRGTYLFLYESTEPGTYSRHRTGLQHLAFAVRTRTRVREVAAAVIGTGGELLYAPREFPEYPPPYYATFWSDPHGFLLEAVCHHDRE</sequence>
<dbReference type="PANTHER" id="PTHR36113:SF6">
    <property type="entry name" value="FOSFOMYCIN RESISTANCE PROTEIN FOSX"/>
    <property type="match status" value="1"/>
</dbReference>
<reference evidence="3 4" key="1">
    <citation type="journal article" date="2019" name="Int. J. Syst. Evol. Microbiol.">
        <title>The Global Catalogue of Microorganisms (GCM) 10K type strain sequencing project: providing services to taxonomists for standard genome sequencing and annotation.</title>
        <authorList>
            <consortium name="The Broad Institute Genomics Platform"/>
            <consortium name="The Broad Institute Genome Sequencing Center for Infectious Disease"/>
            <person name="Wu L."/>
            <person name="Ma J."/>
        </authorList>
    </citation>
    <scope>NUCLEOTIDE SEQUENCE [LARGE SCALE GENOMIC DNA]</scope>
    <source>
        <strain evidence="3 4">JCM 4565</strain>
    </source>
</reference>
<comment type="caution">
    <text evidence="3">The sequence shown here is derived from an EMBL/GenBank/DDBJ whole genome shotgun (WGS) entry which is preliminary data.</text>
</comment>
<keyword evidence="4" id="KW-1185">Reference proteome</keyword>
<dbReference type="Gene3D" id="3.10.180.10">
    <property type="entry name" value="2,3-Dihydroxybiphenyl 1,2-Dioxygenase, domain 1"/>
    <property type="match status" value="1"/>
</dbReference>
<gene>
    <name evidence="3" type="ORF">GCM10010319_50330</name>
</gene>
<dbReference type="PROSITE" id="PS51819">
    <property type="entry name" value="VOC"/>
    <property type="match status" value="1"/>
</dbReference>
<dbReference type="EMBL" id="BAAABW010000026">
    <property type="protein sequence ID" value="GAA0366362.1"/>
    <property type="molecule type" value="Genomic_DNA"/>
</dbReference>
<name>A0ABN0XK93_9ACTN</name>
<dbReference type="Proteomes" id="UP001500063">
    <property type="component" value="Unassembled WGS sequence"/>
</dbReference>
<accession>A0ABN0XK93</accession>
<dbReference type="InterPro" id="IPR037523">
    <property type="entry name" value="VOC_core"/>
</dbReference>
<evidence type="ECO:0000256" key="1">
    <source>
        <dbReference type="ARBA" id="ARBA00022723"/>
    </source>
</evidence>
<dbReference type="Pfam" id="PF00903">
    <property type="entry name" value="Glyoxalase"/>
    <property type="match status" value="1"/>
</dbReference>